<dbReference type="RefSeq" id="XP_011665230.2">
    <property type="nucleotide sequence ID" value="XM_011666928.2"/>
</dbReference>
<accession>A0A7M7LST1</accession>
<dbReference type="GO" id="GO:0005524">
    <property type="term" value="F:ATP binding"/>
    <property type="evidence" value="ECO:0007669"/>
    <property type="project" value="UniProtKB-KW"/>
</dbReference>
<dbReference type="Gene3D" id="3.40.50.300">
    <property type="entry name" value="P-loop containing nucleotide triphosphate hydrolases"/>
    <property type="match status" value="1"/>
</dbReference>
<dbReference type="PANTHER" id="PTHR24407:SF14">
    <property type="entry name" value="SIR2-LIKE DOMAIN-CONTAINING PROTEIN"/>
    <property type="match status" value="1"/>
</dbReference>
<dbReference type="OMA" id="PLVICLQ"/>
<reference evidence="5" key="2">
    <citation type="submission" date="2021-01" db="UniProtKB">
        <authorList>
            <consortium name="EnsemblMetazoa"/>
        </authorList>
    </citation>
    <scope>IDENTIFICATION</scope>
</reference>
<dbReference type="AlphaFoldDB" id="A0A7M7LST1"/>
<dbReference type="OrthoDB" id="120976at2759"/>
<dbReference type="SUPFAM" id="SSF52047">
    <property type="entry name" value="RNI-like"/>
    <property type="match status" value="1"/>
</dbReference>
<evidence type="ECO:0000313" key="5">
    <source>
        <dbReference type="EnsemblMetazoa" id="XP_011665230"/>
    </source>
</evidence>
<sequence>MNNYRTSLCMIQLVPWDPNSHVNMSSIFTNVCLITEDTSTADKQWVMLPGSYNDILKVKVNNAKPLRILIEGKAGSGKTTLMSKLAYDWMEQSKDSPLKDVPLVICLQLRHLNQDDDFGEAVVEYLLPEDTLITPQQIEEYAQANPEKVVILLDGYDEFMSDIHGIKGLGNILRIIENKRLTGCRVIVTSRPWKATDFKDHHLAKHYAHMTVEGFSEESSKVFIHKYFQDNLELSDSLLAYLKDNPAIQTVTPFPLFCAMLCQVWKEESDVHREAMKAIVTLSKLFDHILRYLWAHHDQKQLTGTRKGKELSKRVTLTRKRKTSARLKMDIGVCLKRLGKIALEGLISPDKKLQFSEVDFKKCSDVLQVACSVGLLIRQKGKITTSRRLSRQESIPNHGITFFHKLAQEKCAGIYLSSMCTKQPKKFVQTLKDVYLLTRADEFRYVLQFACAEDLYTAKKILRHMPNITPYQKLALECNFESQSKTKSNKRLSKFFVSQRLFMTGRPSTYSFNALEYYLSNSEILSPDDVSTSFLYLATDGVGPAQLDKLTNVLNQPQLQFMIQFNMDQSRIQGPDVKAFIESLSQKEYIGVLVMSSSVAGEQFVESLLEIQKDGLEAMVMMYLPMLDARWATDILRKLPSICPRIGALEATFTTDETEEEKDNSDEGTETEIFPDDTGEASSKSKVSGNDESCPFSELNTLSIKGCVLCQKGSVQLATTLSLAENLEKLHLTKPSLHGSFYSNLATLNSLREFSVKDYTYGLFHLDEFLEKCPILEDVYVAAVESQTHSVNGVMKSLTNAVAHTPMLRSITLWFPGEGSFREGRIEDVVFEDFCDAILRNTHLSKLLLWHVPLGTQLVIKLLEVCKQHRNLITIRLSRCYSLDCDRIGELCSELHDIGRRVYVAHGH</sequence>
<dbReference type="EnsemblMetazoa" id="XM_011666928">
    <property type="protein sequence ID" value="XP_011665230"/>
    <property type="gene ID" value="LOC100892816"/>
</dbReference>
<dbReference type="InterPro" id="IPR027417">
    <property type="entry name" value="P-loop_NTPase"/>
</dbReference>
<evidence type="ECO:0000256" key="1">
    <source>
        <dbReference type="ARBA" id="ARBA00022741"/>
    </source>
</evidence>
<keyword evidence="6" id="KW-1185">Reference proteome</keyword>
<keyword evidence="1" id="KW-0547">Nucleotide-binding</keyword>
<dbReference type="GeneID" id="100892816"/>
<evidence type="ECO:0000259" key="4">
    <source>
        <dbReference type="PROSITE" id="PS50837"/>
    </source>
</evidence>
<feature type="domain" description="NACHT" evidence="4">
    <location>
        <begin position="66"/>
        <end position="192"/>
    </location>
</feature>
<dbReference type="SUPFAM" id="SSF52540">
    <property type="entry name" value="P-loop containing nucleoside triphosphate hydrolases"/>
    <property type="match status" value="1"/>
</dbReference>
<dbReference type="InParanoid" id="A0A7M7LST1"/>
<evidence type="ECO:0000256" key="2">
    <source>
        <dbReference type="ARBA" id="ARBA00022840"/>
    </source>
</evidence>
<feature type="compositionally biased region" description="Polar residues" evidence="3">
    <location>
        <begin position="680"/>
        <end position="690"/>
    </location>
</feature>
<dbReference type="PROSITE" id="PS50837">
    <property type="entry name" value="NACHT"/>
    <property type="match status" value="1"/>
</dbReference>
<feature type="compositionally biased region" description="Acidic residues" evidence="3">
    <location>
        <begin position="656"/>
        <end position="679"/>
    </location>
</feature>
<dbReference type="Proteomes" id="UP000007110">
    <property type="component" value="Unassembled WGS sequence"/>
</dbReference>
<dbReference type="Pfam" id="PF05729">
    <property type="entry name" value="NACHT"/>
    <property type="match status" value="1"/>
</dbReference>
<dbReference type="InterPro" id="IPR007111">
    <property type="entry name" value="NACHT_NTPase"/>
</dbReference>
<reference evidence="6" key="1">
    <citation type="submission" date="2015-02" db="EMBL/GenBank/DDBJ databases">
        <title>Genome sequencing for Strongylocentrotus purpuratus.</title>
        <authorList>
            <person name="Murali S."/>
            <person name="Liu Y."/>
            <person name="Vee V."/>
            <person name="English A."/>
            <person name="Wang M."/>
            <person name="Skinner E."/>
            <person name="Han Y."/>
            <person name="Muzny D.M."/>
            <person name="Worley K.C."/>
            <person name="Gibbs R.A."/>
        </authorList>
    </citation>
    <scope>NUCLEOTIDE SEQUENCE</scope>
</reference>
<organism evidence="5 6">
    <name type="scientific">Strongylocentrotus purpuratus</name>
    <name type="common">Purple sea urchin</name>
    <dbReference type="NCBI Taxonomy" id="7668"/>
    <lineage>
        <taxon>Eukaryota</taxon>
        <taxon>Metazoa</taxon>
        <taxon>Echinodermata</taxon>
        <taxon>Eleutherozoa</taxon>
        <taxon>Echinozoa</taxon>
        <taxon>Echinoidea</taxon>
        <taxon>Euechinoidea</taxon>
        <taxon>Echinacea</taxon>
        <taxon>Camarodonta</taxon>
        <taxon>Echinidea</taxon>
        <taxon>Strongylocentrotidae</taxon>
        <taxon>Strongylocentrotus</taxon>
    </lineage>
</organism>
<proteinExistence type="predicted"/>
<evidence type="ECO:0000313" key="6">
    <source>
        <dbReference type="Proteomes" id="UP000007110"/>
    </source>
</evidence>
<protein>
    <recommendedName>
        <fullName evidence="4">NACHT domain-containing protein</fullName>
    </recommendedName>
</protein>
<evidence type="ECO:0000256" key="3">
    <source>
        <dbReference type="SAM" id="MobiDB-lite"/>
    </source>
</evidence>
<keyword evidence="2" id="KW-0067">ATP-binding</keyword>
<dbReference type="Gene3D" id="3.80.10.10">
    <property type="entry name" value="Ribonuclease Inhibitor"/>
    <property type="match status" value="1"/>
</dbReference>
<dbReference type="PANTHER" id="PTHR24407">
    <property type="entry name" value="PROTEIN KINASE DOMAIN-CONTAINING PROTEIN"/>
    <property type="match status" value="1"/>
</dbReference>
<dbReference type="InterPro" id="IPR032675">
    <property type="entry name" value="LRR_dom_sf"/>
</dbReference>
<dbReference type="KEGG" id="spu:100892816"/>
<name>A0A7M7LST1_STRPU</name>
<feature type="region of interest" description="Disordered" evidence="3">
    <location>
        <begin position="653"/>
        <end position="690"/>
    </location>
</feature>